<keyword evidence="3 7" id="KW-0285">Flavoprotein</keyword>
<evidence type="ECO:0000259" key="9">
    <source>
        <dbReference type="Pfam" id="PF00441"/>
    </source>
</evidence>
<comment type="catalytic activity">
    <reaction evidence="6">
        <text>a 2,3-saturated acyl-CoA + A = a 2,3-dehydroacyl-CoA + AH2</text>
        <dbReference type="Rhea" id="RHEA:48608"/>
        <dbReference type="ChEBI" id="CHEBI:13193"/>
        <dbReference type="ChEBI" id="CHEBI:17499"/>
        <dbReference type="ChEBI" id="CHEBI:60015"/>
        <dbReference type="ChEBI" id="CHEBI:65111"/>
    </reaction>
</comment>
<dbReference type="RefSeq" id="WP_143646611.1">
    <property type="nucleotide sequence ID" value="NZ_JABJXA010000025.1"/>
</dbReference>
<dbReference type="Gene3D" id="1.10.540.10">
    <property type="entry name" value="Acyl-CoA dehydrogenase/oxidase, N-terminal domain"/>
    <property type="match status" value="1"/>
</dbReference>
<sequence>MTAAPDSATGRPVSEREARQVAEAAREQDWRKPSFAKELFLGRFRLDLIHPHPEPDPDSVRRGEAFLAELREFCEREMDGARIERDARIPDEVVNGLRRIGALGMKIDREYGGLGLSQLYYNKALALVGSVSPAVSALLSAHQSIGVPQPLKAFGTDEQKAEFLPRCARHDISAFLLTEPDVGSDPARLATSAVREGDEYVVDGVKLWTTNGVVADLLVVMARVPAHPEGPGGITAFVVEADSEGITVENRNAFMGLRGIENGVTRFHRVRVPAANRIGAEGAGLRIALTTLNTGRLSLPAMCVGAGKWSLRIARQWAAERVQWGRPVGRHEAVGAKLSYIAATTFALEAVLDLSSQMADEDRNDIRIEAAIAKLHASEAACLMADELVQIRGGRGYETAASLAARGERGVPAEQLLRDLRINRIFEGSTEIMRLLIAREAVDAHLKVAGDLVDPDKALADKARAGAKAGAFYARWLPRLVAGSGQLPSAYAEFGRLAGHLRYVERHSRKLARATFYAMSRWQGKLETKQGFLGRIVDIGAELFAMSAACVRAEHLAARGEDGRAARQLADAFCRQARVRVDELFARLWHNTDELDRKVARGVLDGAYAWLEEGVIDASTPGPWIADTPPGPSQAKNVHRPIP</sequence>
<dbReference type="Pfam" id="PF00441">
    <property type="entry name" value="Acyl-CoA_dh_1"/>
    <property type="match status" value="1"/>
</dbReference>
<evidence type="ECO:0000313" key="12">
    <source>
        <dbReference type="EMBL" id="MBB1258503.1"/>
    </source>
</evidence>
<dbReference type="PANTHER" id="PTHR48083:SF31">
    <property type="entry name" value="ACYL-COA DEHYDROGENASE FADE10-RELATED"/>
    <property type="match status" value="1"/>
</dbReference>
<dbReference type="GO" id="GO:0033539">
    <property type="term" value="P:fatty acid beta-oxidation using acyl-CoA dehydrogenase"/>
    <property type="evidence" value="ECO:0007669"/>
    <property type="project" value="TreeGrafter"/>
</dbReference>
<dbReference type="InterPro" id="IPR036250">
    <property type="entry name" value="AcylCo_DH-like_C"/>
</dbReference>
<comment type="similarity">
    <text evidence="2 7">Belongs to the acyl-CoA dehydrogenase family.</text>
</comment>
<evidence type="ECO:0000259" key="11">
    <source>
        <dbReference type="Pfam" id="PF02771"/>
    </source>
</evidence>
<comment type="cofactor">
    <cofactor evidence="1 7">
        <name>FAD</name>
        <dbReference type="ChEBI" id="CHEBI:57692"/>
    </cofactor>
</comment>
<evidence type="ECO:0000256" key="5">
    <source>
        <dbReference type="ARBA" id="ARBA00023002"/>
    </source>
</evidence>
<keyword evidence="5 7" id="KW-0560">Oxidoreductase</keyword>
<keyword evidence="14" id="KW-1185">Reference proteome</keyword>
<protein>
    <submittedName>
        <fullName evidence="12 13">Acyl-CoA dehydrogenase</fullName>
    </submittedName>
</protein>
<evidence type="ECO:0000256" key="4">
    <source>
        <dbReference type="ARBA" id="ARBA00022827"/>
    </source>
</evidence>
<dbReference type="FunFam" id="1.10.540.10:FF:000001">
    <property type="entry name" value="Very long-chain-specific acyl-CoA dehydrogenase, mitochondrial"/>
    <property type="match status" value="1"/>
</dbReference>
<name>A0A5P0YLB0_9ACTN</name>
<evidence type="ECO:0000256" key="8">
    <source>
        <dbReference type="SAM" id="MobiDB-lite"/>
    </source>
</evidence>
<evidence type="ECO:0000256" key="6">
    <source>
        <dbReference type="ARBA" id="ARBA00052546"/>
    </source>
</evidence>
<dbReference type="Gene3D" id="2.40.110.10">
    <property type="entry name" value="Butyryl-CoA Dehydrogenase, subunit A, domain 2"/>
    <property type="match status" value="1"/>
</dbReference>
<evidence type="ECO:0000313" key="13">
    <source>
        <dbReference type="EMBL" id="MQS01133.1"/>
    </source>
</evidence>
<evidence type="ECO:0000259" key="10">
    <source>
        <dbReference type="Pfam" id="PF02770"/>
    </source>
</evidence>
<feature type="domain" description="Acyl-CoA dehydrogenase/oxidase C-terminal" evidence="9">
    <location>
        <begin position="282"/>
        <end position="440"/>
    </location>
</feature>
<proteinExistence type="inferred from homology"/>
<dbReference type="InterPro" id="IPR009075">
    <property type="entry name" value="AcylCo_DH/oxidase_C"/>
</dbReference>
<dbReference type="OrthoDB" id="8876745at2"/>
<evidence type="ECO:0000256" key="2">
    <source>
        <dbReference type="ARBA" id="ARBA00009347"/>
    </source>
</evidence>
<dbReference type="InterPro" id="IPR009100">
    <property type="entry name" value="AcylCoA_DH/oxidase_NM_dom_sf"/>
</dbReference>
<evidence type="ECO:0000256" key="3">
    <source>
        <dbReference type="ARBA" id="ARBA00022630"/>
    </source>
</evidence>
<dbReference type="InterPro" id="IPR013786">
    <property type="entry name" value="AcylCoA_DH/ox_N"/>
</dbReference>
<dbReference type="InterPro" id="IPR050741">
    <property type="entry name" value="Acyl-CoA_dehydrogenase"/>
</dbReference>
<dbReference type="EMBL" id="VJYK02000027">
    <property type="protein sequence ID" value="MQS01133.1"/>
    <property type="molecule type" value="Genomic_DNA"/>
</dbReference>
<dbReference type="InterPro" id="IPR006091">
    <property type="entry name" value="Acyl-CoA_Oxase/DH_mid-dom"/>
</dbReference>
<dbReference type="GO" id="GO:0050660">
    <property type="term" value="F:flavin adenine dinucleotide binding"/>
    <property type="evidence" value="ECO:0007669"/>
    <property type="project" value="InterPro"/>
</dbReference>
<keyword evidence="4 7" id="KW-0274">FAD</keyword>
<comment type="caution">
    <text evidence="13">The sequence shown here is derived from an EMBL/GenBank/DDBJ whole genome shotgun (WGS) entry which is preliminary data.</text>
</comment>
<dbReference type="Pfam" id="PF02771">
    <property type="entry name" value="Acyl-CoA_dh_N"/>
    <property type="match status" value="1"/>
</dbReference>
<dbReference type="Proteomes" id="UP000517765">
    <property type="component" value="Unassembled WGS sequence"/>
</dbReference>
<dbReference type="GO" id="GO:0005737">
    <property type="term" value="C:cytoplasm"/>
    <property type="evidence" value="ECO:0007669"/>
    <property type="project" value="TreeGrafter"/>
</dbReference>
<organism evidence="13 14">
    <name type="scientific">Streptomyces alkaliterrae</name>
    <dbReference type="NCBI Taxonomy" id="2213162"/>
    <lineage>
        <taxon>Bacteria</taxon>
        <taxon>Bacillati</taxon>
        <taxon>Actinomycetota</taxon>
        <taxon>Actinomycetes</taxon>
        <taxon>Kitasatosporales</taxon>
        <taxon>Streptomycetaceae</taxon>
        <taxon>Streptomyces</taxon>
    </lineage>
</organism>
<dbReference type="AlphaFoldDB" id="A0A5P0YLB0"/>
<dbReference type="Proteomes" id="UP000320857">
    <property type="component" value="Unassembled WGS sequence"/>
</dbReference>
<feature type="domain" description="Acyl-CoA dehydrogenase/oxidase N-terminal" evidence="11">
    <location>
        <begin position="64"/>
        <end position="169"/>
    </location>
</feature>
<feature type="domain" description="Acyl-CoA oxidase/dehydrogenase middle" evidence="10">
    <location>
        <begin position="174"/>
        <end position="270"/>
    </location>
</feature>
<dbReference type="Gene3D" id="1.20.140.10">
    <property type="entry name" value="Butyryl-CoA Dehydrogenase, subunit A, domain 3"/>
    <property type="match status" value="2"/>
</dbReference>
<reference evidence="15" key="2">
    <citation type="submission" date="2020-05" db="EMBL/GenBank/DDBJ databases">
        <title>Classification of alakaliphilic streptomycetes isolated from an alkaline soil next to Lonar Crater, India and a proposal for the recognition of Streptomyces alkaliterrae sp. nov.</title>
        <authorList>
            <person name="Golinska P."/>
        </authorList>
    </citation>
    <scope>NUCLEOTIDE SEQUENCE [LARGE SCALE GENOMIC DNA]</scope>
    <source>
        <strain evidence="15">OF8</strain>
    </source>
</reference>
<reference evidence="13 14" key="1">
    <citation type="submission" date="2019-10" db="EMBL/GenBank/DDBJ databases">
        <title>Streptomyces sp. nov., a novel actinobacterium isolated from alkaline environment.</title>
        <authorList>
            <person name="Golinska P."/>
        </authorList>
    </citation>
    <scope>NUCLEOTIDE SEQUENCE [LARGE SCALE GENOMIC DNA]</scope>
    <source>
        <strain evidence="13 14">OF1</strain>
    </source>
</reference>
<evidence type="ECO:0000313" key="15">
    <source>
        <dbReference type="Proteomes" id="UP000517765"/>
    </source>
</evidence>
<dbReference type="InterPro" id="IPR037069">
    <property type="entry name" value="AcylCoA_DH/ox_N_sf"/>
</dbReference>
<dbReference type="Pfam" id="PF02770">
    <property type="entry name" value="Acyl-CoA_dh_M"/>
    <property type="match status" value="1"/>
</dbReference>
<feature type="compositionally biased region" description="Basic and acidic residues" evidence="8">
    <location>
        <begin position="13"/>
        <end position="29"/>
    </location>
</feature>
<dbReference type="SUPFAM" id="SSF56645">
    <property type="entry name" value="Acyl-CoA dehydrogenase NM domain-like"/>
    <property type="match status" value="1"/>
</dbReference>
<dbReference type="InterPro" id="IPR046373">
    <property type="entry name" value="Acyl-CoA_Oxase/DH_mid-dom_sf"/>
</dbReference>
<reference evidence="12" key="3">
    <citation type="journal article" name="Syst. Appl. Microbiol.">
        <title>Streptomyces alkaliterrae sp. nov., isolated from an alkaline soil, and emended descriptions of Streptomyces alkaliphilus, Streptomyces calidiresistens and Streptomyces durbertensis.</title>
        <authorList>
            <person name="Swiecimska M."/>
            <person name="Golinska P."/>
            <person name="Nouioui I."/>
            <person name="Wypij M."/>
            <person name="Rai M."/>
            <person name="Sangal V."/>
            <person name="Goodfellow M."/>
        </authorList>
    </citation>
    <scope>NUCLEOTIDE SEQUENCE</scope>
    <source>
        <strain evidence="12">OF8</strain>
    </source>
</reference>
<gene>
    <name evidence="13" type="ORF">FNX44_004465</name>
    <name evidence="12" type="ORF">H3147_06605</name>
</gene>
<evidence type="ECO:0000313" key="14">
    <source>
        <dbReference type="Proteomes" id="UP000320857"/>
    </source>
</evidence>
<accession>A0A5P0YLB0</accession>
<dbReference type="PANTHER" id="PTHR48083">
    <property type="entry name" value="MEDIUM-CHAIN SPECIFIC ACYL-COA DEHYDROGENASE, MITOCHONDRIAL-RELATED"/>
    <property type="match status" value="1"/>
</dbReference>
<evidence type="ECO:0000256" key="7">
    <source>
        <dbReference type="RuleBase" id="RU362125"/>
    </source>
</evidence>
<evidence type="ECO:0000256" key="1">
    <source>
        <dbReference type="ARBA" id="ARBA00001974"/>
    </source>
</evidence>
<dbReference type="FunFam" id="1.20.140.10:FF:000019">
    <property type="entry name" value="Acyl-CoA dehydrogenase"/>
    <property type="match status" value="1"/>
</dbReference>
<dbReference type="SUPFAM" id="SSF47203">
    <property type="entry name" value="Acyl-CoA dehydrogenase C-terminal domain-like"/>
    <property type="match status" value="1"/>
</dbReference>
<feature type="region of interest" description="Disordered" evidence="8">
    <location>
        <begin position="1"/>
        <end position="29"/>
    </location>
</feature>
<dbReference type="EMBL" id="JABJXA010000025">
    <property type="protein sequence ID" value="MBB1258503.1"/>
    <property type="molecule type" value="Genomic_DNA"/>
</dbReference>
<feature type="region of interest" description="Disordered" evidence="8">
    <location>
        <begin position="621"/>
        <end position="643"/>
    </location>
</feature>
<dbReference type="GO" id="GO:0003995">
    <property type="term" value="F:acyl-CoA dehydrogenase activity"/>
    <property type="evidence" value="ECO:0007669"/>
    <property type="project" value="TreeGrafter"/>
</dbReference>